<dbReference type="AlphaFoldDB" id="A0A319DUU0"/>
<protein>
    <recommendedName>
        <fullName evidence="4">Ankyrin</fullName>
    </recommendedName>
</protein>
<dbReference type="Proteomes" id="UP000248423">
    <property type="component" value="Unassembled WGS sequence"/>
</dbReference>
<evidence type="ECO:0000256" key="1">
    <source>
        <dbReference type="SAM" id="MobiDB-lite"/>
    </source>
</evidence>
<evidence type="ECO:0000313" key="3">
    <source>
        <dbReference type="Proteomes" id="UP000248423"/>
    </source>
</evidence>
<feature type="region of interest" description="Disordered" evidence="1">
    <location>
        <begin position="1"/>
        <end position="30"/>
    </location>
</feature>
<evidence type="ECO:0008006" key="4">
    <source>
        <dbReference type="Google" id="ProtNLM"/>
    </source>
</evidence>
<accession>A0A319DUU0</accession>
<dbReference type="VEuPathDB" id="FungiDB:BO78DRAFT_401250"/>
<dbReference type="EMBL" id="KZ826414">
    <property type="protein sequence ID" value="PYI01492.1"/>
    <property type="molecule type" value="Genomic_DNA"/>
</dbReference>
<evidence type="ECO:0000313" key="2">
    <source>
        <dbReference type="EMBL" id="PYI01492.1"/>
    </source>
</evidence>
<dbReference type="OrthoDB" id="1577640at2759"/>
<gene>
    <name evidence="2" type="ORF">BO78DRAFT_401250</name>
</gene>
<organism evidence="2 3">
    <name type="scientific">Aspergillus sclerotiicarbonarius (strain CBS 121057 / IBT 28362)</name>
    <dbReference type="NCBI Taxonomy" id="1448318"/>
    <lineage>
        <taxon>Eukaryota</taxon>
        <taxon>Fungi</taxon>
        <taxon>Dikarya</taxon>
        <taxon>Ascomycota</taxon>
        <taxon>Pezizomycotina</taxon>
        <taxon>Eurotiomycetes</taxon>
        <taxon>Eurotiomycetidae</taxon>
        <taxon>Eurotiales</taxon>
        <taxon>Aspergillaceae</taxon>
        <taxon>Aspergillus</taxon>
        <taxon>Aspergillus subgen. Circumdati</taxon>
    </lineage>
</organism>
<dbReference type="Gene3D" id="1.25.40.20">
    <property type="entry name" value="Ankyrin repeat-containing domain"/>
    <property type="match status" value="1"/>
</dbReference>
<dbReference type="InterPro" id="IPR036770">
    <property type="entry name" value="Ankyrin_rpt-contain_sf"/>
</dbReference>
<sequence length="712" mass="81082">MKSLVRMQKRRKGRSSRLCTCTSPPAQPASSSLLSWCITSHSFGCPLYVSEQRVIHLGTRYVICNRLLRFSVNASLNIAYGAGGLSINPQLNFRAVVPDDAPVFKALSDAVKKMHKSPDTAIIDDTTKVILQLFRAGKASPTDSLSDGQTILHVLLRWIHPENPQWDVSLWQRYREMLITLIEAGVSLGSLNDRSESPLDVVLSSICFFGRLEPTNVMSICLCLLQKGALVTPAWAGGIDNQVMKSNWLITILATHCGIEYLDFPEKYLLHVTRSKQDLYAAMAQEKSPELLFRCLEWPMGLYTLIREGYKPSRRVLQTACEYDCEGAVNVLLGERRFNIGRSELTSPKAARQQTTKLIVAALANKRRRLQALAETHLPSETLSQLGIRSDCLMGFNAAAVCARLRANSVSIRRDLMEGKGWLIYNGGWWGCKSADLLWDAGFRNIDETDEQGFTALMHTPQYPESVHQFLPLLIYAQWLVSHGANIYHPRQEAPALHYLAENVGLSLDNDWIFGLCQESYYRESLNHMPAGCVEVVRKILLDEGTDKCCCPCSFNGCSALTRLLAGLYREHKLWNKLELLLWAWETLVRYAFPECERLWHTQSSRVLRYCTFEKMDLTHTCRNHRYRESKDQDDIIDILEAQKESTDLFEALVAEFEAEYNQMGVPLPEFLRSHWLQRMKMVLERQSVPNQEYMDRVREIGVVLEDCQNVE</sequence>
<name>A0A319DUU0_ASPSB</name>
<keyword evidence="3" id="KW-1185">Reference proteome</keyword>
<proteinExistence type="predicted"/>
<reference evidence="2 3" key="1">
    <citation type="submission" date="2018-02" db="EMBL/GenBank/DDBJ databases">
        <title>The genomes of Aspergillus section Nigri reveals drivers in fungal speciation.</title>
        <authorList>
            <consortium name="DOE Joint Genome Institute"/>
            <person name="Vesth T.C."/>
            <person name="Nybo J."/>
            <person name="Theobald S."/>
            <person name="Brandl J."/>
            <person name="Frisvad J.C."/>
            <person name="Nielsen K.F."/>
            <person name="Lyhne E.K."/>
            <person name="Kogle M.E."/>
            <person name="Kuo A."/>
            <person name="Riley R."/>
            <person name="Clum A."/>
            <person name="Nolan M."/>
            <person name="Lipzen A."/>
            <person name="Salamov A."/>
            <person name="Henrissat B."/>
            <person name="Wiebenga A."/>
            <person name="De vries R.P."/>
            <person name="Grigoriev I.V."/>
            <person name="Mortensen U.H."/>
            <person name="Andersen M.R."/>
            <person name="Baker S.E."/>
        </authorList>
    </citation>
    <scope>NUCLEOTIDE SEQUENCE [LARGE SCALE GENOMIC DNA]</scope>
    <source>
        <strain evidence="2 3">CBS 121057</strain>
    </source>
</reference>